<dbReference type="SUPFAM" id="SSF51206">
    <property type="entry name" value="cAMP-binding domain-like"/>
    <property type="match status" value="1"/>
</dbReference>
<protein>
    <recommendedName>
        <fullName evidence="3">Cyclic nucleotide-binding domain-containing protein</fullName>
    </recommendedName>
</protein>
<reference evidence="1 2" key="1">
    <citation type="journal article" date="2015" name="Genome Announc.">
        <title>Expanding the biotechnology potential of lactobacilli through comparative genomics of 213 strains and associated genera.</title>
        <authorList>
            <person name="Sun Z."/>
            <person name="Harris H.M."/>
            <person name="McCann A."/>
            <person name="Guo C."/>
            <person name="Argimon S."/>
            <person name="Zhang W."/>
            <person name="Yang X."/>
            <person name="Jeffery I.B."/>
            <person name="Cooney J.C."/>
            <person name="Kagawa T.F."/>
            <person name="Liu W."/>
            <person name="Song Y."/>
            <person name="Salvetti E."/>
            <person name="Wrobel A."/>
            <person name="Rasinkangas P."/>
            <person name="Parkhill J."/>
            <person name="Rea M.C."/>
            <person name="O'Sullivan O."/>
            <person name="Ritari J."/>
            <person name="Douillard F.P."/>
            <person name="Paul Ross R."/>
            <person name="Yang R."/>
            <person name="Briner A.E."/>
            <person name="Felis G.E."/>
            <person name="de Vos W.M."/>
            <person name="Barrangou R."/>
            <person name="Klaenhammer T.R."/>
            <person name="Caufield P.W."/>
            <person name="Cui Y."/>
            <person name="Zhang H."/>
            <person name="O'Toole P.W."/>
        </authorList>
    </citation>
    <scope>NUCLEOTIDE SEQUENCE [LARGE SCALE GENOMIC DNA]</scope>
    <source>
        <strain evidence="1 2">DSM 20623</strain>
    </source>
</reference>
<gene>
    <name evidence="1" type="ORF">IV74_GL000486</name>
</gene>
<comment type="caution">
    <text evidence="1">The sequence shown here is derived from an EMBL/GenBank/DDBJ whole genome shotgun (WGS) entry which is preliminary data.</text>
</comment>
<dbReference type="RefSeq" id="WP_034572333.1">
    <property type="nucleotide sequence ID" value="NZ_JQBS01000017.1"/>
</dbReference>
<sequence length="221" mass="25807">MDIKKALYLEQDATYKYHQVKIYQPGDIYQYDNGEEEKIVFLDKGAALIQAQGRDSDWISHDLVTPKYIISLENMMTNVYVPSYLIYRVKFVETSKMYIVNREYFLNHLYLNPLDFQEFFESLGIKYINKTRMVAVSNERPLIKVANSLFAIIYTLHPKTQIKLCELPSYVTQKFISEYSSTGKARTSEALKLLEIMGIVEQKKPLKINVEKLSSFISDDH</sequence>
<organism evidence="1 2">
    <name type="scientific">Carnobacterium divergens DSM 20623</name>
    <dbReference type="NCBI Taxonomy" id="1449336"/>
    <lineage>
        <taxon>Bacteria</taxon>
        <taxon>Bacillati</taxon>
        <taxon>Bacillota</taxon>
        <taxon>Bacilli</taxon>
        <taxon>Lactobacillales</taxon>
        <taxon>Carnobacteriaceae</taxon>
        <taxon>Carnobacterium</taxon>
    </lineage>
</organism>
<dbReference type="Proteomes" id="UP000051658">
    <property type="component" value="Unassembled WGS sequence"/>
</dbReference>
<evidence type="ECO:0000313" key="2">
    <source>
        <dbReference type="Proteomes" id="UP000051658"/>
    </source>
</evidence>
<dbReference type="InterPro" id="IPR014710">
    <property type="entry name" value="RmlC-like_jellyroll"/>
</dbReference>
<accession>A0A0R2HWB7</accession>
<evidence type="ECO:0008006" key="3">
    <source>
        <dbReference type="Google" id="ProtNLM"/>
    </source>
</evidence>
<evidence type="ECO:0000313" key="1">
    <source>
        <dbReference type="EMBL" id="KRN56840.1"/>
    </source>
</evidence>
<name>A0A0R2HWB7_CARDV</name>
<dbReference type="Gene3D" id="2.60.120.10">
    <property type="entry name" value="Jelly Rolls"/>
    <property type="match status" value="1"/>
</dbReference>
<dbReference type="EMBL" id="JQBS01000017">
    <property type="protein sequence ID" value="KRN56840.1"/>
    <property type="molecule type" value="Genomic_DNA"/>
</dbReference>
<proteinExistence type="predicted"/>
<keyword evidence="2" id="KW-1185">Reference proteome</keyword>
<dbReference type="GeneID" id="89587781"/>
<dbReference type="PATRIC" id="fig|1449336.4.peg.499"/>
<dbReference type="eggNOG" id="COG0664">
    <property type="taxonomic scope" value="Bacteria"/>
</dbReference>
<dbReference type="InterPro" id="IPR018490">
    <property type="entry name" value="cNMP-bd_dom_sf"/>
</dbReference>
<dbReference type="AlphaFoldDB" id="A0A0R2HWB7"/>